<dbReference type="InterPro" id="IPR050739">
    <property type="entry name" value="MFP"/>
</dbReference>
<accession>A0A8T9MW44</accession>
<feature type="domain" description="Multidrug resistance protein MdtA-like barrel-sandwich hybrid" evidence="4">
    <location>
        <begin position="92"/>
        <end position="285"/>
    </location>
</feature>
<evidence type="ECO:0000256" key="3">
    <source>
        <dbReference type="SAM" id="Phobius"/>
    </source>
</evidence>
<name>A0A8T9MW44_9NEIS</name>
<keyword evidence="3" id="KW-0812">Transmembrane</keyword>
<dbReference type="Gene3D" id="1.10.287.470">
    <property type="entry name" value="Helix hairpin bin"/>
    <property type="match status" value="1"/>
</dbReference>
<evidence type="ECO:0000259" key="4">
    <source>
        <dbReference type="Pfam" id="PF25917"/>
    </source>
</evidence>
<dbReference type="PANTHER" id="PTHR30386">
    <property type="entry name" value="MEMBRANE FUSION SUBUNIT OF EMRAB-TOLC MULTIDRUG EFFLUX PUMP"/>
    <property type="match status" value="1"/>
</dbReference>
<evidence type="ECO:0000259" key="5">
    <source>
        <dbReference type="Pfam" id="PF25954"/>
    </source>
</evidence>
<evidence type="ECO:0000256" key="2">
    <source>
        <dbReference type="SAM" id="MobiDB-lite"/>
    </source>
</evidence>
<feature type="compositionally biased region" description="Basic residues" evidence="2">
    <location>
        <begin position="1"/>
        <end position="14"/>
    </location>
</feature>
<dbReference type="Pfam" id="PF25954">
    <property type="entry name" value="Beta-barrel_RND_2"/>
    <property type="match status" value="1"/>
</dbReference>
<feature type="region of interest" description="Disordered" evidence="2">
    <location>
        <begin position="1"/>
        <end position="43"/>
    </location>
</feature>
<proteinExistence type="predicted"/>
<organism evidence="6 7">
    <name type="scientific">Conchiformibius kuhniae</name>
    <dbReference type="NCBI Taxonomy" id="211502"/>
    <lineage>
        <taxon>Bacteria</taxon>
        <taxon>Pseudomonadati</taxon>
        <taxon>Pseudomonadota</taxon>
        <taxon>Betaproteobacteria</taxon>
        <taxon>Neisseriales</taxon>
        <taxon>Neisseriaceae</taxon>
        <taxon>Conchiformibius</taxon>
    </lineage>
</organism>
<reference evidence="6" key="1">
    <citation type="journal article" date="2022" name="Res Sq">
        <title>Evolution of multicellular longitudinally dividing oral cavity symbionts (Neisseriaceae).</title>
        <authorList>
            <person name="Nyongesa S."/>
            <person name="Weber P."/>
            <person name="Bernet E."/>
            <person name="Pullido F."/>
            <person name="Nieckarz M."/>
            <person name="Delaby M."/>
            <person name="Nieves C."/>
            <person name="Viehboeck T."/>
            <person name="Krause N."/>
            <person name="Rivera-Millot A."/>
            <person name="Nakamura A."/>
            <person name="Vischer N."/>
            <person name="VanNieuwenhze M."/>
            <person name="Brun Y."/>
            <person name="Cava F."/>
            <person name="Bulgheresi S."/>
            <person name="Veyrier F."/>
        </authorList>
    </citation>
    <scope>NUCLEOTIDE SEQUENCE</scope>
    <source>
        <strain evidence="6">17694</strain>
    </source>
</reference>
<gene>
    <name evidence="6" type="ORF">LVJ77_03980</name>
</gene>
<dbReference type="Gene3D" id="2.40.50.100">
    <property type="match status" value="1"/>
</dbReference>
<keyword evidence="3" id="KW-1133">Transmembrane helix</keyword>
<keyword evidence="1" id="KW-0175">Coiled coil</keyword>
<reference evidence="6" key="2">
    <citation type="submission" date="2024-09" db="EMBL/GenBank/DDBJ databases">
        <authorList>
            <person name="Veyrier F.J."/>
        </authorList>
    </citation>
    <scope>NUCLEOTIDE SEQUENCE</scope>
    <source>
        <strain evidence="6">17694</strain>
    </source>
</reference>
<keyword evidence="7" id="KW-1185">Reference proteome</keyword>
<feature type="coiled-coil region" evidence="1">
    <location>
        <begin position="157"/>
        <end position="250"/>
    </location>
</feature>
<evidence type="ECO:0000313" key="6">
    <source>
        <dbReference type="EMBL" id="UOP05364.2"/>
    </source>
</evidence>
<feature type="domain" description="CusB-like beta-barrel" evidence="5">
    <location>
        <begin position="290"/>
        <end position="333"/>
    </location>
</feature>
<feature type="transmembrane region" description="Helical" evidence="3">
    <location>
        <begin position="48"/>
        <end position="68"/>
    </location>
</feature>
<dbReference type="Pfam" id="PF25917">
    <property type="entry name" value="BSH_RND"/>
    <property type="match status" value="1"/>
</dbReference>
<evidence type="ECO:0000256" key="1">
    <source>
        <dbReference type="SAM" id="Coils"/>
    </source>
</evidence>
<dbReference type="InterPro" id="IPR058792">
    <property type="entry name" value="Beta-barrel_RND_2"/>
</dbReference>
<dbReference type="RefSeq" id="WP_051255599.1">
    <property type="nucleotide sequence ID" value="NZ_CP091521.1"/>
</dbReference>
<dbReference type="PRINTS" id="PR01490">
    <property type="entry name" value="RTXTOXIND"/>
</dbReference>
<dbReference type="EMBL" id="CP091521">
    <property type="protein sequence ID" value="UOP05364.2"/>
    <property type="molecule type" value="Genomic_DNA"/>
</dbReference>
<dbReference type="SUPFAM" id="SSF111369">
    <property type="entry name" value="HlyD-like secretion proteins"/>
    <property type="match status" value="2"/>
</dbReference>
<keyword evidence="3" id="KW-0472">Membrane</keyword>
<dbReference type="PANTHER" id="PTHR30386:SF24">
    <property type="entry name" value="MULTIDRUG RESISTANCE EFFLUX PUMP"/>
    <property type="match status" value="1"/>
</dbReference>
<dbReference type="AlphaFoldDB" id="A0A8T9MW44"/>
<dbReference type="InterPro" id="IPR058625">
    <property type="entry name" value="MdtA-like_BSH"/>
</dbReference>
<dbReference type="Gene3D" id="2.40.30.170">
    <property type="match status" value="1"/>
</dbReference>
<protein>
    <submittedName>
        <fullName evidence="6">HlyD family secretion protein</fullName>
    </submittedName>
</protein>
<sequence length="386" mass="41264">MDSKRKVNRQHKPKPVQAEETRRETNNPLPDPAPQPEARWQPKKRSRLAVAALLLLTAAGTAAALYVWRLPPFAGSTVSTDNAYVRGQTTLISPRVGGYVSEVLVNDFARVEKGQPLVRIDDAPYAAKVAQAEANLAAQNANLGKMSHSRTSADAGAKARESAIRNAETQLRLAQANMKRLNSVKGSEGIAQREYEQAQSALEQAQAAYTQAQAMYTVAQQDVLSVENGREGLTAAADAARATVDLAKQELAHTVVYAPVSGRLGEVAVKQGQLVSAGSQLMFVVPDRRWIIANFKEADTAAIRTGQKASVAVDALGGKRFSGKVSEIAPATAAEFSLIRADSGTGNFVKIAQRIAVKIELDANQDGLQRLSPGMSVEAQVDTASR</sequence>
<dbReference type="KEGG" id="ckh:LVJ77_03980"/>
<evidence type="ECO:0000313" key="7">
    <source>
        <dbReference type="Proteomes" id="UP000831534"/>
    </source>
</evidence>
<dbReference type="Proteomes" id="UP000831534">
    <property type="component" value="Chromosome"/>
</dbReference>